<protein>
    <submittedName>
        <fullName evidence="1">Uncharacterized protein</fullName>
    </submittedName>
</protein>
<organism evidence="1 2">
    <name type="scientific">Pandoravirus japonicus</name>
    <dbReference type="NCBI Taxonomy" id="2823154"/>
    <lineage>
        <taxon>Viruses</taxon>
        <taxon>Pandoravirus</taxon>
    </lineage>
</organism>
<proteinExistence type="predicted"/>
<sequence>MWQACRTNLPDPAEAASVSAFVMAPTRDGHLGRMTLTAVYAFRGHAARRTVSEEHARDLHRRLGIETGIEAERDGHTEMGLGHTWWPRDARLCVLLSSVCRETAFATLYDFDADTLTAPGSAKAVADAAGRHVRKHMADWGALSVAVLARAWPVVNDDPFAAPLPCRALVPTMSSPVPGAPVPIGGVPDAADAEGLRDFNDLTSFRDAALKCAVVASVEPYSYDGVRAISRSLRRFEEPAVYHERPALLSGLKAMRHQLYASAHRI</sequence>
<accession>A0A811BMZ7</accession>
<reference evidence="1" key="1">
    <citation type="submission" date="2021-04" db="EMBL/GenBank/DDBJ databases">
        <title>Draft Genome Sequence of Pandoravirus japonicus, Isolated from the Sabaishi River of Niigata, Japan.</title>
        <authorList>
            <person name="Hosokawa N."/>
            <person name="Takahashi H."/>
            <person name="Aoki K."/>
            <person name="Takemura M."/>
        </authorList>
    </citation>
    <scope>NUCLEOTIDE SEQUENCE</scope>
</reference>
<dbReference type="EMBL" id="LC625835">
    <property type="protein sequence ID" value="BCU03243.1"/>
    <property type="molecule type" value="Genomic_DNA"/>
</dbReference>
<dbReference type="Proteomes" id="UP001253637">
    <property type="component" value="Segment"/>
</dbReference>
<name>A0A811BMZ7_9VIRU</name>
<evidence type="ECO:0000313" key="1">
    <source>
        <dbReference type="EMBL" id="BCU03243.1"/>
    </source>
</evidence>
<evidence type="ECO:0000313" key="2">
    <source>
        <dbReference type="Proteomes" id="UP001253637"/>
    </source>
</evidence>